<protein>
    <submittedName>
        <fullName evidence="1">Uncharacterized protein</fullName>
    </submittedName>
</protein>
<evidence type="ECO:0000313" key="1">
    <source>
        <dbReference type="EMBL" id="CAD7651805.1"/>
    </source>
</evidence>
<organism evidence="1">
    <name type="scientific">Medioppia subpectinata</name>
    <dbReference type="NCBI Taxonomy" id="1979941"/>
    <lineage>
        <taxon>Eukaryota</taxon>
        <taxon>Metazoa</taxon>
        <taxon>Ecdysozoa</taxon>
        <taxon>Arthropoda</taxon>
        <taxon>Chelicerata</taxon>
        <taxon>Arachnida</taxon>
        <taxon>Acari</taxon>
        <taxon>Acariformes</taxon>
        <taxon>Sarcoptiformes</taxon>
        <taxon>Oribatida</taxon>
        <taxon>Brachypylina</taxon>
        <taxon>Oppioidea</taxon>
        <taxon>Oppiidae</taxon>
        <taxon>Medioppia</taxon>
    </lineage>
</organism>
<dbReference type="AlphaFoldDB" id="A0A7R9M1J9"/>
<sequence length="124" mass="14637">QPSIARKYGLEPKLKKMLTLYRFLFYLTYDFDKQNIPNTDWRFNIEPLPDGHLTKRCTIGEIIPRLPVSIFVKITWISFIIPGLQELIDDPIAFNHTLSQISPHIRQCLLYRRKFAFNICEALV</sequence>
<dbReference type="InterPro" id="IPR044210">
    <property type="entry name" value="Tfc3-like"/>
</dbReference>
<accession>A0A7R9M1J9</accession>
<feature type="non-terminal residue" evidence="1">
    <location>
        <position position="124"/>
    </location>
</feature>
<dbReference type="EMBL" id="CAJPIZ010059970">
    <property type="protein sequence ID" value="CAG2123596.1"/>
    <property type="molecule type" value="Genomic_DNA"/>
</dbReference>
<gene>
    <name evidence="1" type="ORF">OSB1V03_LOCUS23541</name>
</gene>
<dbReference type="EMBL" id="OC914545">
    <property type="protein sequence ID" value="CAD7651805.1"/>
    <property type="molecule type" value="Genomic_DNA"/>
</dbReference>
<dbReference type="Proteomes" id="UP000759131">
    <property type="component" value="Unassembled WGS sequence"/>
</dbReference>
<name>A0A7R9M1J9_9ACAR</name>
<dbReference type="PANTHER" id="PTHR15180">
    <property type="entry name" value="GENERAL TRANSCRIPTION FACTOR 3C POLYPEPTIDE 1"/>
    <property type="match status" value="1"/>
</dbReference>
<reference evidence="1" key="1">
    <citation type="submission" date="2020-11" db="EMBL/GenBank/DDBJ databases">
        <authorList>
            <person name="Tran Van P."/>
        </authorList>
    </citation>
    <scope>NUCLEOTIDE SEQUENCE</scope>
</reference>
<feature type="non-terminal residue" evidence="1">
    <location>
        <position position="1"/>
    </location>
</feature>
<dbReference type="PANTHER" id="PTHR15180:SF1">
    <property type="entry name" value="GENERAL TRANSCRIPTION FACTOR 3C POLYPEPTIDE 1"/>
    <property type="match status" value="1"/>
</dbReference>
<dbReference type="GO" id="GO:0000127">
    <property type="term" value="C:transcription factor TFIIIC complex"/>
    <property type="evidence" value="ECO:0007669"/>
    <property type="project" value="InterPro"/>
</dbReference>
<keyword evidence="2" id="KW-1185">Reference proteome</keyword>
<dbReference type="GO" id="GO:0003677">
    <property type="term" value="F:DNA binding"/>
    <property type="evidence" value="ECO:0007669"/>
    <property type="project" value="InterPro"/>
</dbReference>
<dbReference type="GO" id="GO:0006384">
    <property type="term" value="P:transcription initiation at RNA polymerase III promoter"/>
    <property type="evidence" value="ECO:0007669"/>
    <property type="project" value="InterPro"/>
</dbReference>
<dbReference type="GO" id="GO:0042791">
    <property type="term" value="P:5S class rRNA transcription by RNA polymerase III"/>
    <property type="evidence" value="ECO:0007669"/>
    <property type="project" value="TreeGrafter"/>
</dbReference>
<dbReference type="OrthoDB" id="68020at2759"/>
<evidence type="ECO:0000313" key="2">
    <source>
        <dbReference type="Proteomes" id="UP000759131"/>
    </source>
</evidence>
<proteinExistence type="predicted"/>